<dbReference type="PANTHER" id="PTHR43744:SF9">
    <property type="entry name" value="POLYGALACTURONAN_RHAMNOGALACTURONAN TRANSPORT SYSTEM PERMEASE PROTEIN YTCP"/>
    <property type="match status" value="1"/>
</dbReference>
<evidence type="ECO:0000256" key="4">
    <source>
        <dbReference type="ARBA" id="ARBA00022692"/>
    </source>
</evidence>
<accession>A0A7M1T0W9</accession>
<evidence type="ECO:0000256" key="7">
    <source>
        <dbReference type="RuleBase" id="RU363032"/>
    </source>
</evidence>
<keyword evidence="5 7" id="KW-1133">Transmembrane helix</keyword>
<dbReference type="SUPFAM" id="SSF161098">
    <property type="entry name" value="MetI-like"/>
    <property type="match status" value="1"/>
</dbReference>
<feature type="domain" description="ABC transmembrane type-1" evidence="8">
    <location>
        <begin position="73"/>
        <end position="275"/>
    </location>
</feature>
<dbReference type="EMBL" id="CP063169">
    <property type="protein sequence ID" value="QOR72874.1"/>
    <property type="molecule type" value="Genomic_DNA"/>
</dbReference>
<protein>
    <submittedName>
        <fullName evidence="9">Carbohydrate ABC transporter permease</fullName>
    </submittedName>
</protein>
<evidence type="ECO:0000313" key="10">
    <source>
        <dbReference type="Proteomes" id="UP000593758"/>
    </source>
</evidence>
<dbReference type="PROSITE" id="PS50928">
    <property type="entry name" value="ABC_TM1"/>
    <property type="match status" value="1"/>
</dbReference>
<dbReference type="PANTHER" id="PTHR43744">
    <property type="entry name" value="ABC TRANSPORTER PERMEASE PROTEIN MG189-RELATED-RELATED"/>
    <property type="match status" value="1"/>
</dbReference>
<sequence>MRYSGGDATFMVTTYILLAVFTLSVLYPLIFVVSASVSSADALTRGEVWFWPVGVNVDAYAEVLGSPRLVRGFLNSVLYTVLGSAIGTFLTLLAGYVLSRDDLPFRRILMFFFLIPFLFSAGIIPTYMIVNALGLMDSIWAVVLPGVLNVFNMIITMTFYRLNIPKEMLEAAQVDGATDFRFFFRMAIPLSKPIIAVNVLFYAITQWNSWFNALLYLSDDTLFPLQLVLRDILTQSQVDPSMIGGDVSELIRRKELFDKLKYALIVVAMIPPMIAYPFVQKHFTKGALIGSLK</sequence>
<evidence type="ECO:0000256" key="1">
    <source>
        <dbReference type="ARBA" id="ARBA00004651"/>
    </source>
</evidence>
<proteinExistence type="inferred from homology"/>
<dbReference type="InterPro" id="IPR035906">
    <property type="entry name" value="MetI-like_sf"/>
</dbReference>
<feature type="transmembrane region" description="Helical" evidence="7">
    <location>
        <begin position="182"/>
        <end position="204"/>
    </location>
</feature>
<name>A0A7M1T0W9_9MICO</name>
<dbReference type="GO" id="GO:0055085">
    <property type="term" value="P:transmembrane transport"/>
    <property type="evidence" value="ECO:0007669"/>
    <property type="project" value="InterPro"/>
</dbReference>
<dbReference type="Proteomes" id="UP000593758">
    <property type="component" value="Chromosome"/>
</dbReference>
<dbReference type="GO" id="GO:0005886">
    <property type="term" value="C:plasma membrane"/>
    <property type="evidence" value="ECO:0007669"/>
    <property type="project" value="UniProtKB-SubCell"/>
</dbReference>
<feature type="transmembrane region" description="Helical" evidence="7">
    <location>
        <begin position="77"/>
        <end position="98"/>
    </location>
</feature>
<dbReference type="CDD" id="cd06261">
    <property type="entry name" value="TM_PBP2"/>
    <property type="match status" value="1"/>
</dbReference>
<comment type="similarity">
    <text evidence="7">Belongs to the binding-protein-dependent transport system permease family.</text>
</comment>
<feature type="transmembrane region" description="Helical" evidence="7">
    <location>
        <begin position="139"/>
        <end position="162"/>
    </location>
</feature>
<keyword evidence="6 7" id="KW-0472">Membrane</keyword>
<dbReference type="InterPro" id="IPR000515">
    <property type="entry name" value="MetI-like"/>
</dbReference>
<keyword evidence="2 7" id="KW-0813">Transport</keyword>
<dbReference type="AlphaFoldDB" id="A0A7M1T0W9"/>
<organism evidence="9 10">
    <name type="scientific">Ruania alkalisoli</name>
    <dbReference type="NCBI Taxonomy" id="2779775"/>
    <lineage>
        <taxon>Bacteria</taxon>
        <taxon>Bacillati</taxon>
        <taxon>Actinomycetota</taxon>
        <taxon>Actinomycetes</taxon>
        <taxon>Micrococcales</taxon>
        <taxon>Ruaniaceae</taxon>
        <taxon>Ruania</taxon>
    </lineage>
</organism>
<evidence type="ECO:0000259" key="8">
    <source>
        <dbReference type="PROSITE" id="PS50928"/>
    </source>
</evidence>
<evidence type="ECO:0000313" key="9">
    <source>
        <dbReference type="EMBL" id="QOR72874.1"/>
    </source>
</evidence>
<keyword evidence="3" id="KW-1003">Cell membrane</keyword>
<comment type="subcellular location">
    <subcellularLocation>
        <location evidence="1 7">Cell membrane</location>
        <topology evidence="1 7">Multi-pass membrane protein</topology>
    </subcellularLocation>
</comment>
<feature type="transmembrane region" description="Helical" evidence="7">
    <location>
        <begin position="110"/>
        <end position="133"/>
    </location>
</feature>
<evidence type="ECO:0000256" key="2">
    <source>
        <dbReference type="ARBA" id="ARBA00022448"/>
    </source>
</evidence>
<dbReference type="KEGG" id="halt:IM660_17780"/>
<keyword evidence="10" id="KW-1185">Reference proteome</keyword>
<dbReference type="Pfam" id="PF00528">
    <property type="entry name" value="BPD_transp_1"/>
    <property type="match status" value="1"/>
</dbReference>
<keyword evidence="4 7" id="KW-0812">Transmembrane</keyword>
<evidence type="ECO:0000256" key="3">
    <source>
        <dbReference type="ARBA" id="ARBA00022475"/>
    </source>
</evidence>
<evidence type="ECO:0000256" key="5">
    <source>
        <dbReference type="ARBA" id="ARBA00022989"/>
    </source>
</evidence>
<feature type="transmembrane region" description="Helical" evidence="7">
    <location>
        <begin position="262"/>
        <end position="279"/>
    </location>
</feature>
<dbReference type="Gene3D" id="1.10.3720.10">
    <property type="entry name" value="MetI-like"/>
    <property type="match status" value="1"/>
</dbReference>
<feature type="transmembrane region" description="Helical" evidence="7">
    <location>
        <begin position="12"/>
        <end position="33"/>
    </location>
</feature>
<reference evidence="9 10" key="1">
    <citation type="submission" date="2020-10" db="EMBL/GenBank/DDBJ databases">
        <title>Haloactinobacterium sp. RN3S43, a bacterium isolated from saline soil.</title>
        <authorList>
            <person name="Sun J.-Q."/>
        </authorList>
    </citation>
    <scope>NUCLEOTIDE SEQUENCE [LARGE SCALE GENOMIC DNA]</scope>
    <source>
        <strain evidence="9 10">RN3S43</strain>
    </source>
</reference>
<evidence type="ECO:0000256" key="6">
    <source>
        <dbReference type="ARBA" id="ARBA00023136"/>
    </source>
</evidence>
<gene>
    <name evidence="9" type="ORF">IM660_17780</name>
</gene>